<keyword evidence="5" id="KW-1185">Reference proteome</keyword>
<keyword evidence="1" id="KW-0597">Phosphoprotein</keyword>
<dbReference type="GO" id="GO:0003677">
    <property type="term" value="F:DNA binding"/>
    <property type="evidence" value="ECO:0007669"/>
    <property type="project" value="InterPro"/>
</dbReference>
<dbReference type="InterPro" id="IPR001789">
    <property type="entry name" value="Sig_transdc_resp-reg_receiver"/>
</dbReference>
<evidence type="ECO:0000313" key="5">
    <source>
        <dbReference type="Proteomes" id="UP000270046"/>
    </source>
</evidence>
<dbReference type="SMART" id="SM00850">
    <property type="entry name" value="LytTR"/>
    <property type="match status" value="1"/>
</dbReference>
<sequence length="245" mass="28290">MKPLKTVIIDDEADAVNLLKLQLVKYCQLSDITTYTNSSLALEALRKSPPDLLFLDIEMPLINGFELLQELMPIGFQVIFTTAYNQYAIKAFKFNAVDYLIKPIDTDDLMAAVLRVQNKRALNAKTLKTVQKQIKGTTIDKMAISTHEGVSFIDLNEIIYAEADSNYSTLVLINDRRFVISKTLKDLQELLEESHFLRIHRQYIINLNHLKHLDRTKSLLTMANKHELSIARDQKDKLMEMYKWL</sequence>
<dbReference type="InterPro" id="IPR011006">
    <property type="entry name" value="CheY-like_superfamily"/>
</dbReference>
<feature type="modified residue" description="4-aspartylphosphate" evidence="1">
    <location>
        <position position="56"/>
    </location>
</feature>
<dbReference type="InterPro" id="IPR046947">
    <property type="entry name" value="LytR-like"/>
</dbReference>
<dbReference type="GO" id="GO:0000156">
    <property type="term" value="F:phosphorelay response regulator activity"/>
    <property type="evidence" value="ECO:0007669"/>
    <property type="project" value="InterPro"/>
</dbReference>
<dbReference type="Pfam" id="PF00072">
    <property type="entry name" value="Response_reg"/>
    <property type="match status" value="1"/>
</dbReference>
<evidence type="ECO:0000256" key="1">
    <source>
        <dbReference type="PROSITE-ProRule" id="PRU00169"/>
    </source>
</evidence>
<dbReference type="SMART" id="SM00448">
    <property type="entry name" value="REC"/>
    <property type="match status" value="1"/>
</dbReference>
<dbReference type="Pfam" id="PF04397">
    <property type="entry name" value="LytTR"/>
    <property type="match status" value="1"/>
</dbReference>
<organism evidence="4 5">
    <name type="scientific">Mucilaginibacter celer</name>
    <dbReference type="NCBI Taxonomy" id="2305508"/>
    <lineage>
        <taxon>Bacteria</taxon>
        <taxon>Pseudomonadati</taxon>
        <taxon>Bacteroidota</taxon>
        <taxon>Sphingobacteriia</taxon>
        <taxon>Sphingobacteriales</taxon>
        <taxon>Sphingobacteriaceae</taxon>
        <taxon>Mucilaginibacter</taxon>
    </lineage>
</organism>
<evidence type="ECO:0000259" key="3">
    <source>
        <dbReference type="PROSITE" id="PS50930"/>
    </source>
</evidence>
<feature type="domain" description="Response regulatory" evidence="2">
    <location>
        <begin position="5"/>
        <end position="117"/>
    </location>
</feature>
<dbReference type="PANTHER" id="PTHR37299:SF1">
    <property type="entry name" value="STAGE 0 SPORULATION PROTEIN A HOMOLOG"/>
    <property type="match status" value="1"/>
</dbReference>
<dbReference type="SUPFAM" id="SSF52172">
    <property type="entry name" value="CheY-like"/>
    <property type="match status" value="1"/>
</dbReference>
<dbReference type="AlphaFoldDB" id="A0A494VWY4"/>
<dbReference type="Gene3D" id="3.40.50.2300">
    <property type="match status" value="1"/>
</dbReference>
<reference evidence="4 5" key="1">
    <citation type="submission" date="2018-10" db="EMBL/GenBank/DDBJ databases">
        <title>Genome sequencing of Mucilaginibacter sp. HYN0043.</title>
        <authorList>
            <person name="Kim M."/>
            <person name="Yi H."/>
        </authorList>
    </citation>
    <scope>NUCLEOTIDE SEQUENCE [LARGE SCALE GENOMIC DNA]</scope>
    <source>
        <strain evidence="4 5">HYN0043</strain>
    </source>
</reference>
<evidence type="ECO:0000313" key="4">
    <source>
        <dbReference type="EMBL" id="AYL95828.1"/>
    </source>
</evidence>
<dbReference type="InterPro" id="IPR007492">
    <property type="entry name" value="LytTR_DNA-bd_dom"/>
</dbReference>
<name>A0A494VWY4_9SPHI</name>
<dbReference type="Proteomes" id="UP000270046">
    <property type="component" value="Chromosome"/>
</dbReference>
<dbReference type="PROSITE" id="PS50110">
    <property type="entry name" value="RESPONSE_REGULATORY"/>
    <property type="match status" value="1"/>
</dbReference>
<dbReference type="KEGG" id="muh:HYN43_011245"/>
<gene>
    <name evidence="4" type="ORF">HYN43_011245</name>
</gene>
<feature type="domain" description="HTH LytTR-type" evidence="3">
    <location>
        <begin position="142"/>
        <end position="232"/>
    </location>
</feature>
<dbReference type="PANTHER" id="PTHR37299">
    <property type="entry name" value="TRANSCRIPTIONAL REGULATOR-RELATED"/>
    <property type="match status" value="1"/>
</dbReference>
<protein>
    <submittedName>
        <fullName evidence="4">Response regulator</fullName>
    </submittedName>
</protein>
<dbReference type="Gene3D" id="2.40.50.1020">
    <property type="entry name" value="LytTr DNA-binding domain"/>
    <property type="match status" value="1"/>
</dbReference>
<evidence type="ECO:0000259" key="2">
    <source>
        <dbReference type="PROSITE" id="PS50110"/>
    </source>
</evidence>
<dbReference type="OrthoDB" id="9787344at2"/>
<accession>A0A494VWY4</accession>
<dbReference type="RefSeq" id="WP_119409438.1">
    <property type="nucleotide sequence ID" value="NZ_CP032869.1"/>
</dbReference>
<dbReference type="PROSITE" id="PS50930">
    <property type="entry name" value="HTH_LYTTR"/>
    <property type="match status" value="1"/>
</dbReference>
<dbReference type="EMBL" id="CP032869">
    <property type="protein sequence ID" value="AYL95828.1"/>
    <property type="molecule type" value="Genomic_DNA"/>
</dbReference>
<proteinExistence type="predicted"/>